<organism evidence="3 4">
    <name type="scientific">Cutaneotrichosporon cavernicola</name>
    <dbReference type="NCBI Taxonomy" id="279322"/>
    <lineage>
        <taxon>Eukaryota</taxon>
        <taxon>Fungi</taxon>
        <taxon>Dikarya</taxon>
        <taxon>Basidiomycota</taxon>
        <taxon>Agaricomycotina</taxon>
        <taxon>Tremellomycetes</taxon>
        <taxon>Trichosporonales</taxon>
        <taxon>Trichosporonaceae</taxon>
        <taxon>Cutaneotrichosporon</taxon>
    </lineage>
</organism>
<feature type="region of interest" description="Disordered" evidence="1">
    <location>
        <begin position="159"/>
        <end position="178"/>
    </location>
</feature>
<dbReference type="KEGG" id="ccac:CcaHIS019_0113400"/>
<gene>
    <name evidence="3" type="ORF">CcaverHIS019_0113400</name>
</gene>
<keyword evidence="2" id="KW-0732">Signal</keyword>
<protein>
    <submittedName>
        <fullName evidence="3">Uncharacterized protein</fullName>
    </submittedName>
</protein>
<dbReference type="GeneID" id="85492493"/>
<dbReference type="RefSeq" id="XP_060453888.1">
    <property type="nucleotide sequence ID" value="XM_060596946.1"/>
</dbReference>
<dbReference type="Proteomes" id="UP001233271">
    <property type="component" value="Chromosome 1"/>
</dbReference>
<evidence type="ECO:0000313" key="4">
    <source>
        <dbReference type="Proteomes" id="UP001233271"/>
    </source>
</evidence>
<evidence type="ECO:0000256" key="2">
    <source>
        <dbReference type="SAM" id="SignalP"/>
    </source>
</evidence>
<sequence length="205" mass="20374">MRLLPALLVSAAVAAASPAYLVGSAVERALAARQAAGTTTNGAFDLGLIPAICDTPCATYKEIFGTCPGDPSNAVCAKACNQSVHNEFIVCTSCLVNDGPAAGMAQHEIDILNIAQQQLVQQCIDMGTPQSFAGTVQLPSTVAYPSGIVNATYSVSQVSSAPQSTPPPSASAPAAASSTPANSAGIMRPAAAVGAVVAAAALVAF</sequence>
<name>A0AA48I9E7_9TREE</name>
<feature type="signal peptide" evidence="2">
    <location>
        <begin position="1"/>
        <end position="16"/>
    </location>
</feature>
<dbReference type="EMBL" id="AP028212">
    <property type="protein sequence ID" value="BEI88622.1"/>
    <property type="molecule type" value="Genomic_DNA"/>
</dbReference>
<evidence type="ECO:0000256" key="1">
    <source>
        <dbReference type="SAM" id="MobiDB-lite"/>
    </source>
</evidence>
<accession>A0AA48I9E7</accession>
<feature type="chain" id="PRO_5041360773" evidence="2">
    <location>
        <begin position="17"/>
        <end position="205"/>
    </location>
</feature>
<dbReference type="AlphaFoldDB" id="A0AA48I9E7"/>
<evidence type="ECO:0000313" key="3">
    <source>
        <dbReference type="EMBL" id="BEI88622.1"/>
    </source>
</evidence>
<reference evidence="3" key="1">
    <citation type="journal article" date="2023" name="BMC Genomics">
        <title>Chromosome-level genome assemblies of Cutaneotrichosporon spp. (Trichosporonales, Basidiomycota) reveal imbalanced evolution between nucleotide sequences and chromosome synteny.</title>
        <authorList>
            <person name="Kobayashi Y."/>
            <person name="Kayamori A."/>
            <person name="Aoki K."/>
            <person name="Shiwa Y."/>
            <person name="Matsutani M."/>
            <person name="Fujita N."/>
            <person name="Sugita T."/>
            <person name="Iwasaki W."/>
            <person name="Tanaka N."/>
            <person name="Takashima M."/>
        </authorList>
    </citation>
    <scope>NUCLEOTIDE SEQUENCE</scope>
    <source>
        <strain evidence="3">HIS019</strain>
    </source>
</reference>
<proteinExistence type="predicted"/>
<keyword evidence="4" id="KW-1185">Reference proteome</keyword>